<reference evidence="1 2" key="1">
    <citation type="submission" date="2019-12" db="EMBL/GenBank/DDBJ databases">
        <title>Genome sequenceing of Clostridium bovifaecis.</title>
        <authorList>
            <person name="Yao Y."/>
        </authorList>
    </citation>
    <scope>NUCLEOTIDE SEQUENCE [LARGE SCALE GENOMIC DNA]</scope>
    <source>
        <strain evidence="1 2">BXX</strain>
    </source>
</reference>
<protein>
    <recommendedName>
        <fullName evidence="3">RHS repeat protein</fullName>
    </recommendedName>
</protein>
<evidence type="ECO:0000313" key="1">
    <source>
        <dbReference type="EMBL" id="QGU95612.1"/>
    </source>
</evidence>
<evidence type="ECO:0008006" key="3">
    <source>
        <dbReference type="Google" id="ProtNLM"/>
    </source>
</evidence>
<dbReference type="EMBL" id="CP046522">
    <property type="protein sequence ID" value="QGU95612.1"/>
    <property type="molecule type" value="Genomic_DNA"/>
</dbReference>
<sequence>MNQLIREDNEVLNKTITYSYDGGGNITSKKEYGYTTEVLGDVIKNYDYGYDDDNWKDKLGLYDKSGTQVVSYTYDSWGKPFPEVKYENMSISRM</sequence>
<evidence type="ECO:0000313" key="2">
    <source>
        <dbReference type="Proteomes" id="UP000422764"/>
    </source>
</evidence>
<proteinExistence type="predicted"/>
<gene>
    <name evidence="1" type="ORF">GOM49_11380</name>
</gene>
<dbReference type="Gene3D" id="2.180.10.10">
    <property type="entry name" value="RHS repeat-associated core"/>
    <property type="match status" value="1"/>
</dbReference>
<name>A0A6I6EPG8_9CLOT</name>
<dbReference type="Proteomes" id="UP000422764">
    <property type="component" value="Chromosome"/>
</dbReference>
<keyword evidence="2" id="KW-1185">Reference proteome</keyword>
<accession>A0A6I6EPG8</accession>
<dbReference type="AlphaFoldDB" id="A0A6I6EPG8"/>
<organism evidence="1 2">
    <name type="scientific">Clostridium bovifaecis</name>
    <dbReference type="NCBI Taxonomy" id="2184719"/>
    <lineage>
        <taxon>Bacteria</taxon>
        <taxon>Bacillati</taxon>
        <taxon>Bacillota</taxon>
        <taxon>Clostridia</taxon>
        <taxon>Eubacteriales</taxon>
        <taxon>Clostridiaceae</taxon>
        <taxon>Clostridium</taxon>
    </lineage>
</organism>